<keyword evidence="3" id="KW-0732">Signal</keyword>
<dbReference type="Gene3D" id="3.40.50.300">
    <property type="entry name" value="P-loop containing nucleotide triphosphate hydrolases"/>
    <property type="match status" value="2"/>
</dbReference>
<feature type="signal peptide" evidence="3">
    <location>
        <begin position="1"/>
        <end position="26"/>
    </location>
</feature>
<keyword evidence="2" id="KW-0808">Transferase</keyword>
<accession>A0ABY6KJN8</accession>
<dbReference type="PANTHER" id="PTHR11783">
    <property type="entry name" value="SULFOTRANSFERASE SULT"/>
    <property type="match status" value="1"/>
</dbReference>
<dbReference type="InterPro" id="IPR027417">
    <property type="entry name" value="P-loop_NTPase"/>
</dbReference>
<dbReference type="Proteomes" id="UP001235939">
    <property type="component" value="Chromosome 06"/>
</dbReference>
<evidence type="ECO:0000256" key="2">
    <source>
        <dbReference type="ARBA" id="ARBA00022679"/>
    </source>
</evidence>
<evidence type="ECO:0000256" key="3">
    <source>
        <dbReference type="SAM" id="SignalP"/>
    </source>
</evidence>
<dbReference type="EMBL" id="CP092868">
    <property type="protein sequence ID" value="UYV68929.1"/>
    <property type="molecule type" value="Genomic_DNA"/>
</dbReference>
<evidence type="ECO:0000259" key="4">
    <source>
        <dbReference type="Pfam" id="PF00685"/>
    </source>
</evidence>
<gene>
    <name evidence="5" type="ORF">LAZ67_6001688</name>
</gene>
<feature type="chain" id="PRO_5045189723" description="Sulfotransferase domain-containing protein" evidence="3">
    <location>
        <begin position="27"/>
        <end position="427"/>
    </location>
</feature>
<dbReference type="Pfam" id="PF00685">
    <property type="entry name" value="Sulfotransfer_1"/>
    <property type="match status" value="2"/>
</dbReference>
<feature type="non-terminal residue" evidence="5">
    <location>
        <position position="427"/>
    </location>
</feature>
<evidence type="ECO:0000313" key="5">
    <source>
        <dbReference type="EMBL" id="UYV68929.1"/>
    </source>
</evidence>
<dbReference type="InterPro" id="IPR000863">
    <property type="entry name" value="Sulfotransferase_dom"/>
</dbReference>
<protein>
    <recommendedName>
        <fullName evidence="4">Sulfotransferase domain-containing protein</fullName>
    </recommendedName>
</protein>
<organism evidence="5 6">
    <name type="scientific">Cordylochernes scorpioides</name>
    <dbReference type="NCBI Taxonomy" id="51811"/>
    <lineage>
        <taxon>Eukaryota</taxon>
        <taxon>Metazoa</taxon>
        <taxon>Ecdysozoa</taxon>
        <taxon>Arthropoda</taxon>
        <taxon>Chelicerata</taxon>
        <taxon>Arachnida</taxon>
        <taxon>Pseudoscorpiones</taxon>
        <taxon>Cheliferoidea</taxon>
        <taxon>Chernetidae</taxon>
        <taxon>Cordylochernes</taxon>
    </lineage>
</organism>
<reference evidence="5 6" key="1">
    <citation type="submission" date="2022-01" db="EMBL/GenBank/DDBJ databases">
        <title>A chromosomal length assembly of Cordylochernes scorpioides.</title>
        <authorList>
            <person name="Zeh D."/>
            <person name="Zeh J."/>
        </authorList>
    </citation>
    <scope>NUCLEOTIDE SEQUENCE [LARGE SCALE GENOMIC DNA]</scope>
    <source>
        <strain evidence="5">IN4F17</strain>
        <tissue evidence="5">Whole Body</tissue>
    </source>
</reference>
<name>A0ABY6KJN8_9ARAC</name>
<sequence>MPPSSDKRKNEILFFSSFILLSDAVAETSHTIEDTIKDRLKYEHRDDPNISILTYEEMKEELEKSIMKIAKFLNMEEALKENPEIVEKVIKNCSVEETKKVLKTNTSTISKEKGEAPIPEVLKEKSNITIVRKGIVGDWKTHLTHMMEAFQEEIKEIEGVLVPSVFPTENIISAMRYKPDDDFIVTSYPKTGSNWTQYLIYLILNKGEPCESYEEFKKNFAFLEKDGGDMIKNLNKPRIIMSHLPFTKIPKSDKAKYIYVVRNPKDVLVSYYYFCNFMVDSQLAFNQFFDRFIDGNIFWGDYFEHVKEWYKHRHEPNVLMISYEEMKTDTKKIVLQLAKFLGNDHEKALLDDLNILEAIVKNSSVEECKKVMQMEKMLKPEEIEDINVSEGQQSFTFVRKGIIGDWKTHLSSEQNEIINEKANKTLS</sequence>
<feature type="domain" description="Sulfotransferase" evidence="4">
    <location>
        <begin position="40"/>
        <end position="155"/>
    </location>
</feature>
<evidence type="ECO:0000313" key="6">
    <source>
        <dbReference type="Proteomes" id="UP001235939"/>
    </source>
</evidence>
<feature type="domain" description="Sulfotransferase" evidence="4">
    <location>
        <begin position="180"/>
        <end position="422"/>
    </location>
</feature>
<evidence type="ECO:0000256" key="1">
    <source>
        <dbReference type="ARBA" id="ARBA00005771"/>
    </source>
</evidence>
<proteinExistence type="inferred from homology"/>
<keyword evidence="6" id="KW-1185">Reference proteome</keyword>
<comment type="similarity">
    <text evidence="1">Belongs to the sulfotransferase 1 family.</text>
</comment>
<dbReference type="SUPFAM" id="SSF52540">
    <property type="entry name" value="P-loop containing nucleoside triphosphate hydrolases"/>
    <property type="match status" value="2"/>
</dbReference>